<gene>
    <name evidence="3" type="ORF">CFX0092_A2184</name>
</gene>
<dbReference type="InterPro" id="IPR016130">
    <property type="entry name" value="Tyr_Pase_AS"/>
</dbReference>
<accession>A0A160T324</accession>
<dbReference type="Pfam" id="PF13350">
    <property type="entry name" value="Y_phosphatase3"/>
    <property type="match status" value="1"/>
</dbReference>
<evidence type="ECO:0000313" key="4">
    <source>
        <dbReference type="Proteomes" id="UP000215027"/>
    </source>
</evidence>
<dbReference type="EMBL" id="LN890655">
    <property type="protein sequence ID" value="CUS04062.2"/>
    <property type="molecule type" value="Genomic_DNA"/>
</dbReference>
<dbReference type="InterPro" id="IPR000387">
    <property type="entry name" value="Tyr_Pase_dom"/>
</dbReference>
<dbReference type="InterPro" id="IPR029021">
    <property type="entry name" value="Prot-tyrosine_phosphatase-like"/>
</dbReference>
<dbReference type="PROSITE" id="PS50056">
    <property type="entry name" value="TYR_PHOSPHATASE_2"/>
    <property type="match status" value="1"/>
</dbReference>
<dbReference type="PANTHER" id="PTHR31126">
    <property type="entry name" value="TYROSINE-PROTEIN PHOSPHATASE"/>
    <property type="match status" value="1"/>
</dbReference>
<proteinExistence type="inferred from homology"/>
<dbReference type="OrthoDB" id="1188001at2"/>
<dbReference type="Proteomes" id="UP000215027">
    <property type="component" value="Chromosome I"/>
</dbReference>
<protein>
    <recommendedName>
        <fullName evidence="2">Tyrosine specific protein phosphatases domain-containing protein</fullName>
    </recommendedName>
</protein>
<dbReference type="PROSITE" id="PS00383">
    <property type="entry name" value="TYR_PHOSPHATASE_1"/>
    <property type="match status" value="1"/>
</dbReference>
<evidence type="ECO:0000313" key="3">
    <source>
        <dbReference type="EMBL" id="CUS04062.2"/>
    </source>
</evidence>
<evidence type="ECO:0000256" key="1">
    <source>
        <dbReference type="ARBA" id="ARBA00009580"/>
    </source>
</evidence>
<evidence type="ECO:0000259" key="2">
    <source>
        <dbReference type="PROSITE" id="PS50056"/>
    </source>
</evidence>
<sequence>MISPADLIIPPPEDAWVERLPDGDWLIHLHQPAEQVAVYVSDTPDGLIADGRPLTVERITNYELRITNSGNAVVGGLSSAVVDYRPYFLLDLDGRRLVVAERTLPLAGGVNFRDLGGYRTADGRAVRWGRVYRAGSLAELTDDDVAYLGRLGLRLSCDLRSAEEVAHRPDRLPPGAAVLARPIAVEVGRLRQMFTLFRLRHRIQELLLNAYMIMLDQNGPIYAAIIHMAADPANLPLVVHCTAGKDRTGLAAALLLLALGVPEETVIADYTLSNHAFDVLAGRMRPEMSRLYALGFDEAQLRPFLLAEARTLQGALAYLRRRYGSVEGYLRAGGLDGVTLERLRQALLSG</sequence>
<dbReference type="Gene3D" id="3.90.190.10">
    <property type="entry name" value="Protein tyrosine phosphatase superfamily"/>
    <property type="match status" value="1"/>
</dbReference>
<keyword evidence="4" id="KW-1185">Reference proteome</keyword>
<dbReference type="KEGG" id="pbf:CFX0092_A2184"/>
<dbReference type="PANTHER" id="PTHR31126:SF1">
    <property type="entry name" value="TYROSINE SPECIFIC PROTEIN PHOSPHATASES DOMAIN-CONTAINING PROTEIN"/>
    <property type="match status" value="1"/>
</dbReference>
<organism evidence="3 4">
    <name type="scientific">Candidatus Promineifilum breve</name>
    <dbReference type="NCBI Taxonomy" id="1806508"/>
    <lineage>
        <taxon>Bacteria</taxon>
        <taxon>Bacillati</taxon>
        <taxon>Chloroflexota</taxon>
        <taxon>Ardenticatenia</taxon>
        <taxon>Candidatus Promineifilales</taxon>
        <taxon>Candidatus Promineifilaceae</taxon>
        <taxon>Candidatus Promineifilum</taxon>
    </lineage>
</organism>
<name>A0A160T324_9CHLR</name>
<comment type="similarity">
    <text evidence="1">Belongs to the protein-tyrosine phosphatase family.</text>
</comment>
<dbReference type="AlphaFoldDB" id="A0A160T324"/>
<dbReference type="GO" id="GO:0004721">
    <property type="term" value="F:phosphoprotein phosphatase activity"/>
    <property type="evidence" value="ECO:0007669"/>
    <property type="project" value="InterPro"/>
</dbReference>
<feature type="domain" description="Tyrosine specific protein phosphatases" evidence="2">
    <location>
        <begin position="236"/>
        <end position="266"/>
    </location>
</feature>
<reference evidence="3" key="1">
    <citation type="submission" date="2016-01" db="EMBL/GenBank/DDBJ databases">
        <authorList>
            <person name="Mcilroy J.S."/>
            <person name="Karst M S."/>
            <person name="Albertsen M."/>
        </authorList>
    </citation>
    <scope>NUCLEOTIDE SEQUENCE</scope>
    <source>
        <strain evidence="3">Cfx-K</strain>
    </source>
</reference>
<dbReference type="SUPFAM" id="SSF52799">
    <property type="entry name" value="(Phosphotyrosine protein) phosphatases II"/>
    <property type="match status" value="1"/>
</dbReference>
<dbReference type="RefSeq" id="WP_095043460.1">
    <property type="nucleotide sequence ID" value="NZ_LN890655.1"/>
</dbReference>
<dbReference type="InterPro" id="IPR026893">
    <property type="entry name" value="Tyr/Ser_Pase_IphP-type"/>
</dbReference>